<dbReference type="Proteomes" id="UP001151760">
    <property type="component" value="Unassembled WGS sequence"/>
</dbReference>
<comment type="caution">
    <text evidence="1">The sequence shown here is derived from an EMBL/GenBank/DDBJ whole genome shotgun (WGS) entry which is preliminary data.</text>
</comment>
<protein>
    <submittedName>
        <fullName evidence="1">Uncharacterized protein</fullName>
    </submittedName>
</protein>
<reference evidence="1" key="2">
    <citation type="submission" date="2022-01" db="EMBL/GenBank/DDBJ databases">
        <authorList>
            <person name="Yamashiro T."/>
            <person name="Shiraishi A."/>
            <person name="Satake H."/>
            <person name="Nakayama K."/>
        </authorList>
    </citation>
    <scope>NUCLEOTIDE SEQUENCE</scope>
</reference>
<evidence type="ECO:0000313" key="1">
    <source>
        <dbReference type="EMBL" id="GJS49990.1"/>
    </source>
</evidence>
<reference evidence="1" key="1">
    <citation type="journal article" date="2022" name="Int. J. Mol. Sci.">
        <title>Draft Genome of Tanacetum Coccineum: Genomic Comparison of Closely Related Tanacetum-Family Plants.</title>
        <authorList>
            <person name="Yamashiro T."/>
            <person name="Shiraishi A."/>
            <person name="Nakayama K."/>
            <person name="Satake H."/>
        </authorList>
    </citation>
    <scope>NUCLEOTIDE SEQUENCE</scope>
</reference>
<feature type="non-terminal residue" evidence="1">
    <location>
        <position position="1"/>
    </location>
</feature>
<accession>A0ABQ4WAZ5</accession>
<name>A0ABQ4WAZ5_9ASTR</name>
<dbReference type="EMBL" id="BQNB010008483">
    <property type="protein sequence ID" value="GJS49990.1"/>
    <property type="molecule type" value="Genomic_DNA"/>
</dbReference>
<evidence type="ECO:0000313" key="2">
    <source>
        <dbReference type="Proteomes" id="UP001151760"/>
    </source>
</evidence>
<sequence length="70" mass="7779">RITIEGGCIRQCYNAMSTSSKPFRLIIALQEAQIGQQSKIEDAFAMAANAISCHAKLWMISVFRRLSESS</sequence>
<organism evidence="1 2">
    <name type="scientific">Tanacetum coccineum</name>
    <dbReference type="NCBI Taxonomy" id="301880"/>
    <lineage>
        <taxon>Eukaryota</taxon>
        <taxon>Viridiplantae</taxon>
        <taxon>Streptophyta</taxon>
        <taxon>Embryophyta</taxon>
        <taxon>Tracheophyta</taxon>
        <taxon>Spermatophyta</taxon>
        <taxon>Magnoliopsida</taxon>
        <taxon>eudicotyledons</taxon>
        <taxon>Gunneridae</taxon>
        <taxon>Pentapetalae</taxon>
        <taxon>asterids</taxon>
        <taxon>campanulids</taxon>
        <taxon>Asterales</taxon>
        <taxon>Asteraceae</taxon>
        <taxon>Asteroideae</taxon>
        <taxon>Anthemideae</taxon>
        <taxon>Anthemidinae</taxon>
        <taxon>Tanacetum</taxon>
    </lineage>
</organism>
<keyword evidence="2" id="KW-1185">Reference proteome</keyword>
<gene>
    <name evidence="1" type="ORF">Tco_0600111</name>
</gene>
<proteinExistence type="predicted"/>